<name>A0ABN3A4B1_9ACTN</name>
<evidence type="ECO:0000313" key="1">
    <source>
        <dbReference type="EMBL" id="GAA2153599.1"/>
    </source>
</evidence>
<reference evidence="1 2" key="1">
    <citation type="journal article" date="2019" name="Int. J. Syst. Evol. Microbiol.">
        <title>The Global Catalogue of Microorganisms (GCM) 10K type strain sequencing project: providing services to taxonomists for standard genome sequencing and annotation.</title>
        <authorList>
            <consortium name="The Broad Institute Genomics Platform"/>
            <consortium name="The Broad Institute Genome Sequencing Center for Infectious Disease"/>
            <person name="Wu L."/>
            <person name="Ma J."/>
        </authorList>
    </citation>
    <scope>NUCLEOTIDE SEQUENCE [LARGE SCALE GENOMIC DNA]</scope>
    <source>
        <strain evidence="1 2">JCM 13850</strain>
    </source>
</reference>
<organism evidence="1 2">
    <name type="scientific">Actinomadura napierensis</name>
    <dbReference type="NCBI Taxonomy" id="267854"/>
    <lineage>
        <taxon>Bacteria</taxon>
        <taxon>Bacillati</taxon>
        <taxon>Actinomycetota</taxon>
        <taxon>Actinomycetes</taxon>
        <taxon>Streptosporangiales</taxon>
        <taxon>Thermomonosporaceae</taxon>
        <taxon>Actinomadura</taxon>
    </lineage>
</organism>
<dbReference type="EMBL" id="BAAAMR010000062">
    <property type="protein sequence ID" value="GAA2153599.1"/>
    <property type="molecule type" value="Genomic_DNA"/>
</dbReference>
<gene>
    <name evidence="1" type="ORF">GCM10009727_60130</name>
</gene>
<dbReference type="Proteomes" id="UP001501020">
    <property type="component" value="Unassembled WGS sequence"/>
</dbReference>
<sequence length="62" mass="6303">MNNVSHTAAPSATTISRHAVPLWRTGGLAAALATTAIAAIARSAGCPWRSTANRSRCSASPN</sequence>
<protein>
    <submittedName>
        <fullName evidence="1">Uncharacterized protein</fullName>
    </submittedName>
</protein>
<keyword evidence="2" id="KW-1185">Reference proteome</keyword>
<comment type="caution">
    <text evidence="1">The sequence shown here is derived from an EMBL/GenBank/DDBJ whole genome shotgun (WGS) entry which is preliminary data.</text>
</comment>
<evidence type="ECO:0000313" key="2">
    <source>
        <dbReference type="Proteomes" id="UP001501020"/>
    </source>
</evidence>
<proteinExistence type="predicted"/>
<accession>A0ABN3A4B1</accession>